<protein>
    <submittedName>
        <fullName evidence="9">Laccase 7</fullName>
    </submittedName>
</protein>
<evidence type="ECO:0000259" key="8">
    <source>
        <dbReference type="Pfam" id="PF07731"/>
    </source>
</evidence>
<dbReference type="InterPro" id="IPR002355">
    <property type="entry name" value="Cu_oxidase_Cu_BS"/>
</dbReference>
<dbReference type="STRING" id="35608.A0A2U1P6B5"/>
<dbReference type="PROSITE" id="PS00080">
    <property type="entry name" value="MULTICOPPER_OXIDASE2"/>
    <property type="match status" value="1"/>
</dbReference>
<dbReference type="InterPro" id="IPR011706">
    <property type="entry name" value="Cu-oxidase_C"/>
</dbReference>
<evidence type="ECO:0000256" key="4">
    <source>
        <dbReference type="ARBA" id="ARBA00022723"/>
    </source>
</evidence>
<dbReference type="InterPro" id="IPR045087">
    <property type="entry name" value="Cu-oxidase_fam"/>
</dbReference>
<dbReference type="Gene3D" id="2.60.40.420">
    <property type="entry name" value="Cupredoxins - blue copper proteins"/>
    <property type="match status" value="1"/>
</dbReference>
<dbReference type="InterPro" id="IPR008972">
    <property type="entry name" value="Cupredoxin"/>
</dbReference>
<comment type="subcellular location">
    <subcellularLocation>
        <location evidence="1">Secreted</location>
    </subcellularLocation>
</comment>
<keyword evidence="6" id="KW-0560">Oxidoreductase</keyword>
<dbReference type="SUPFAM" id="SSF49503">
    <property type="entry name" value="Cupredoxins"/>
    <property type="match status" value="1"/>
</dbReference>
<keyword evidence="5" id="KW-0677">Repeat</keyword>
<proteinExistence type="inferred from homology"/>
<keyword evidence="10" id="KW-1185">Reference proteome</keyword>
<dbReference type="PROSITE" id="PS00079">
    <property type="entry name" value="MULTICOPPER_OXIDASE1"/>
    <property type="match status" value="1"/>
</dbReference>
<keyword evidence="4" id="KW-0479">Metal-binding</keyword>
<keyword evidence="7" id="KW-0186">Copper</keyword>
<keyword evidence="3" id="KW-0964">Secreted</keyword>
<comment type="caution">
    <text evidence="9">The sequence shown here is derived from an EMBL/GenBank/DDBJ whole genome shotgun (WGS) entry which is preliminary data.</text>
</comment>
<accession>A0A2U1P6B5</accession>
<name>A0A2U1P6B5_ARTAN</name>
<evidence type="ECO:0000256" key="1">
    <source>
        <dbReference type="ARBA" id="ARBA00004613"/>
    </source>
</evidence>
<dbReference type="EMBL" id="PKPP01001609">
    <property type="protein sequence ID" value="PWA81292.1"/>
    <property type="molecule type" value="Genomic_DNA"/>
</dbReference>
<evidence type="ECO:0000256" key="5">
    <source>
        <dbReference type="ARBA" id="ARBA00022737"/>
    </source>
</evidence>
<dbReference type="Pfam" id="PF07731">
    <property type="entry name" value="Cu-oxidase_2"/>
    <property type="match status" value="1"/>
</dbReference>
<reference evidence="9 10" key="1">
    <citation type="journal article" date="2018" name="Mol. Plant">
        <title>The genome of Artemisia annua provides insight into the evolution of Asteraceae family and artemisinin biosynthesis.</title>
        <authorList>
            <person name="Shen Q."/>
            <person name="Zhang L."/>
            <person name="Liao Z."/>
            <person name="Wang S."/>
            <person name="Yan T."/>
            <person name="Shi P."/>
            <person name="Liu M."/>
            <person name="Fu X."/>
            <person name="Pan Q."/>
            <person name="Wang Y."/>
            <person name="Lv Z."/>
            <person name="Lu X."/>
            <person name="Zhang F."/>
            <person name="Jiang W."/>
            <person name="Ma Y."/>
            <person name="Chen M."/>
            <person name="Hao X."/>
            <person name="Li L."/>
            <person name="Tang Y."/>
            <person name="Lv G."/>
            <person name="Zhou Y."/>
            <person name="Sun X."/>
            <person name="Brodelius P.E."/>
            <person name="Rose J.K.C."/>
            <person name="Tang K."/>
        </authorList>
    </citation>
    <scope>NUCLEOTIDE SEQUENCE [LARGE SCALE GENOMIC DNA]</scope>
    <source>
        <strain evidence="10">cv. Huhao1</strain>
        <tissue evidence="9">Leaf</tissue>
    </source>
</reference>
<dbReference type="GO" id="GO:0005507">
    <property type="term" value="F:copper ion binding"/>
    <property type="evidence" value="ECO:0007669"/>
    <property type="project" value="InterPro"/>
</dbReference>
<evidence type="ECO:0000313" key="10">
    <source>
        <dbReference type="Proteomes" id="UP000245207"/>
    </source>
</evidence>
<dbReference type="GO" id="GO:0005576">
    <property type="term" value="C:extracellular region"/>
    <property type="evidence" value="ECO:0007669"/>
    <property type="project" value="UniProtKB-SubCell"/>
</dbReference>
<dbReference type="InterPro" id="IPR033138">
    <property type="entry name" value="Cu_oxidase_CS"/>
</dbReference>
<dbReference type="Proteomes" id="UP000245207">
    <property type="component" value="Unassembled WGS sequence"/>
</dbReference>
<evidence type="ECO:0000256" key="7">
    <source>
        <dbReference type="ARBA" id="ARBA00023008"/>
    </source>
</evidence>
<evidence type="ECO:0000256" key="3">
    <source>
        <dbReference type="ARBA" id="ARBA00022525"/>
    </source>
</evidence>
<dbReference type="GO" id="GO:0016491">
    <property type="term" value="F:oxidoreductase activity"/>
    <property type="evidence" value="ECO:0007669"/>
    <property type="project" value="UniProtKB-KW"/>
</dbReference>
<feature type="domain" description="Plastocyanin-like" evidence="8">
    <location>
        <begin position="1"/>
        <end position="83"/>
    </location>
</feature>
<dbReference type="PANTHER" id="PTHR11709">
    <property type="entry name" value="MULTI-COPPER OXIDASE"/>
    <property type="match status" value="1"/>
</dbReference>
<evidence type="ECO:0000256" key="6">
    <source>
        <dbReference type="ARBA" id="ARBA00023002"/>
    </source>
</evidence>
<dbReference type="AlphaFoldDB" id="A0A2U1P6B5"/>
<dbReference type="PANTHER" id="PTHR11709:SF9">
    <property type="entry name" value="LACCASE-7"/>
    <property type="match status" value="1"/>
</dbReference>
<comment type="similarity">
    <text evidence="2">Belongs to the multicopper oxidase family.</text>
</comment>
<evidence type="ECO:0000256" key="2">
    <source>
        <dbReference type="ARBA" id="ARBA00010609"/>
    </source>
</evidence>
<evidence type="ECO:0000313" key="9">
    <source>
        <dbReference type="EMBL" id="PWA81292.1"/>
    </source>
</evidence>
<organism evidence="9 10">
    <name type="scientific">Artemisia annua</name>
    <name type="common">Sweet wormwood</name>
    <dbReference type="NCBI Taxonomy" id="35608"/>
    <lineage>
        <taxon>Eukaryota</taxon>
        <taxon>Viridiplantae</taxon>
        <taxon>Streptophyta</taxon>
        <taxon>Embryophyta</taxon>
        <taxon>Tracheophyta</taxon>
        <taxon>Spermatophyta</taxon>
        <taxon>Magnoliopsida</taxon>
        <taxon>eudicotyledons</taxon>
        <taxon>Gunneridae</taxon>
        <taxon>Pentapetalae</taxon>
        <taxon>asterids</taxon>
        <taxon>campanulids</taxon>
        <taxon>Asterales</taxon>
        <taxon>Asteraceae</taxon>
        <taxon>Asteroideae</taxon>
        <taxon>Anthemideae</taxon>
        <taxon>Artemisiinae</taxon>
        <taxon>Artemisia</taxon>
    </lineage>
</organism>
<sequence length="101" mass="11330">MHLHGFNFYYVLAPGFANYNPATDTQKFSLVNHQERNTLGVPVGGWAVIRFKANDPDRGVWFLHCHLDVHMSWGLGTAFLVDNSGMPESTLPPPPTDYPQC</sequence>
<gene>
    <name evidence="9" type="ORF">CTI12_AA188320</name>
</gene>
<dbReference type="OrthoDB" id="2121828at2759"/>